<sequence>MQRRTLLLRSKIEGNFQKVGKILYDQKLTGMLHDQKLAGIDRDQKLTLEMRADEKQAMVHGLPKSHLNGILDRFLLRLMALRVLYLLKAISRLVVALQLVV</sequence>
<evidence type="ECO:0000313" key="2">
    <source>
        <dbReference type="Proteomes" id="UP000092445"/>
    </source>
</evidence>
<dbReference type="EnsemblMetazoa" id="GPAI004995-RA">
    <property type="protein sequence ID" value="GPAI004995-PA"/>
    <property type="gene ID" value="GPAI004995"/>
</dbReference>
<dbReference type="Proteomes" id="UP000092445">
    <property type="component" value="Unassembled WGS sequence"/>
</dbReference>
<dbReference type="AlphaFoldDB" id="A0A1A9Z627"/>
<keyword evidence="2" id="KW-1185">Reference proteome</keyword>
<name>A0A1A9Z627_GLOPL</name>
<protein>
    <submittedName>
        <fullName evidence="1">Uncharacterized protein</fullName>
    </submittedName>
</protein>
<reference evidence="1" key="2">
    <citation type="submission" date="2020-05" db="UniProtKB">
        <authorList>
            <consortium name="EnsemblMetazoa"/>
        </authorList>
    </citation>
    <scope>IDENTIFICATION</scope>
    <source>
        <strain evidence="1">IAEA</strain>
    </source>
</reference>
<dbReference type="VEuPathDB" id="VectorBase:GPAI004995"/>
<accession>A0A1A9Z627</accession>
<evidence type="ECO:0000313" key="1">
    <source>
        <dbReference type="EnsemblMetazoa" id="GPAI004995-PA"/>
    </source>
</evidence>
<reference evidence="2" key="1">
    <citation type="submission" date="2014-03" db="EMBL/GenBank/DDBJ databases">
        <authorList>
            <person name="Aksoy S."/>
            <person name="Warren W."/>
            <person name="Wilson R.K."/>
        </authorList>
    </citation>
    <scope>NUCLEOTIDE SEQUENCE [LARGE SCALE GENOMIC DNA]</scope>
    <source>
        <strain evidence="2">IAEA</strain>
    </source>
</reference>
<organism evidence="1 2">
    <name type="scientific">Glossina pallidipes</name>
    <name type="common">Tsetse fly</name>
    <dbReference type="NCBI Taxonomy" id="7398"/>
    <lineage>
        <taxon>Eukaryota</taxon>
        <taxon>Metazoa</taxon>
        <taxon>Ecdysozoa</taxon>
        <taxon>Arthropoda</taxon>
        <taxon>Hexapoda</taxon>
        <taxon>Insecta</taxon>
        <taxon>Pterygota</taxon>
        <taxon>Neoptera</taxon>
        <taxon>Endopterygota</taxon>
        <taxon>Diptera</taxon>
        <taxon>Brachycera</taxon>
        <taxon>Muscomorpha</taxon>
        <taxon>Hippoboscoidea</taxon>
        <taxon>Glossinidae</taxon>
        <taxon>Glossina</taxon>
    </lineage>
</organism>
<proteinExistence type="predicted"/>